<protein>
    <submittedName>
        <fullName evidence="3">Uncharacterized protein</fullName>
    </submittedName>
</protein>
<dbReference type="EMBL" id="DSRU01000173">
    <property type="protein sequence ID" value="HFM98514.1"/>
    <property type="molecule type" value="Genomic_DNA"/>
</dbReference>
<feature type="transmembrane region" description="Helical" evidence="2">
    <location>
        <begin position="48"/>
        <end position="73"/>
    </location>
</feature>
<proteinExistence type="predicted"/>
<reference evidence="3" key="1">
    <citation type="journal article" date="2020" name="mSystems">
        <title>Genome- and Community-Level Interaction Insights into Carbon Utilization and Element Cycling Functions of Hydrothermarchaeota in Hydrothermal Sediment.</title>
        <authorList>
            <person name="Zhou Z."/>
            <person name="Liu Y."/>
            <person name="Xu W."/>
            <person name="Pan J."/>
            <person name="Luo Z.H."/>
            <person name="Li M."/>
        </authorList>
    </citation>
    <scope>NUCLEOTIDE SEQUENCE [LARGE SCALE GENOMIC DNA]</scope>
    <source>
        <strain evidence="3">SpSt-418</strain>
    </source>
</reference>
<keyword evidence="2" id="KW-0812">Transmembrane</keyword>
<accession>A0A7C3PF63</accession>
<keyword evidence="2" id="KW-1133">Transmembrane helix</keyword>
<gene>
    <name evidence="3" type="ORF">ENR64_12305</name>
</gene>
<name>A0A7C3PF63_9CYAN</name>
<evidence type="ECO:0000256" key="2">
    <source>
        <dbReference type="SAM" id="Phobius"/>
    </source>
</evidence>
<dbReference type="AlphaFoldDB" id="A0A7C3PF63"/>
<evidence type="ECO:0000256" key="1">
    <source>
        <dbReference type="SAM" id="Coils"/>
    </source>
</evidence>
<keyword evidence="1" id="KW-0175">Coiled coil</keyword>
<keyword evidence="2" id="KW-0472">Membrane</keyword>
<organism evidence="3">
    <name type="scientific">Oscillatoriales cyanobacterium SpSt-418</name>
    <dbReference type="NCBI Taxonomy" id="2282169"/>
    <lineage>
        <taxon>Bacteria</taxon>
        <taxon>Bacillati</taxon>
        <taxon>Cyanobacteriota</taxon>
        <taxon>Cyanophyceae</taxon>
        <taxon>Oscillatoriophycideae</taxon>
        <taxon>Oscillatoriales</taxon>
    </lineage>
</organism>
<feature type="transmembrane region" description="Helical" evidence="2">
    <location>
        <begin position="85"/>
        <end position="107"/>
    </location>
</feature>
<feature type="coiled-coil region" evidence="1">
    <location>
        <begin position="173"/>
        <end position="200"/>
    </location>
</feature>
<evidence type="ECO:0000313" key="3">
    <source>
        <dbReference type="EMBL" id="HFM98514.1"/>
    </source>
</evidence>
<sequence>MSERLESLIISEREVETLTGLEVSPIFVGGALTGIYRPSVLGKPGHRFYMLLTELIVAALLFMVAIPIGLFFTRGQSGGIQTGGAIARFLLLTTLLAIAGLGIRYRFMRIRQKRLRRLLSLLDKVEQFNDIIRAIALSQQLSSTAPGEPSSIHEALELTRSNLTYGLTIERILRENQGLLTRQQELLNSLEANLVTLRSLELEQQAITYQQLIKDALEIGLSVQQELQKVAR</sequence>
<comment type="caution">
    <text evidence="3">The sequence shown here is derived from an EMBL/GenBank/DDBJ whole genome shotgun (WGS) entry which is preliminary data.</text>
</comment>